<protein>
    <recommendedName>
        <fullName evidence="7">AP2/ERF domain-containing protein</fullName>
    </recommendedName>
</protein>
<dbReference type="EMBL" id="JAUUTY010000006">
    <property type="protein sequence ID" value="KAK1620671.1"/>
    <property type="molecule type" value="Genomic_DNA"/>
</dbReference>
<keyword evidence="5" id="KW-0539">Nucleus</keyword>
<dbReference type="FunFam" id="3.30.730.10:FF:000001">
    <property type="entry name" value="Ethylene-responsive transcription factor 2"/>
    <property type="match status" value="1"/>
</dbReference>
<dbReference type="SMART" id="SM00380">
    <property type="entry name" value="AP2"/>
    <property type="match status" value="1"/>
</dbReference>
<dbReference type="PANTHER" id="PTHR31190:SF44">
    <property type="entry name" value="ETHYLENE-RESPONSIVE TRANSCRIPTION FACTOR 1"/>
    <property type="match status" value="1"/>
</dbReference>
<dbReference type="InterPro" id="IPR001471">
    <property type="entry name" value="AP2/ERF_dom"/>
</dbReference>
<dbReference type="PRINTS" id="PR00367">
    <property type="entry name" value="ETHRSPELEMNT"/>
</dbReference>
<evidence type="ECO:0000256" key="2">
    <source>
        <dbReference type="ARBA" id="ARBA00023015"/>
    </source>
</evidence>
<dbReference type="InterPro" id="IPR036955">
    <property type="entry name" value="AP2/ERF_dom_sf"/>
</dbReference>
<dbReference type="GO" id="GO:0003677">
    <property type="term" value="F:DNA binding"/>
    <property type="evidence" value="ECO:0007669"/>
    <property type="project" value="UniProtKB-KW"/>
</dbReference>
<accession>A0AAD8RH57</accession>
<evidence type="ECO:0000313" key="8">
    <source>
        <dbReference type="EMBL" id="KAK1620671.1"/>
    </source>
</evidence>
<keyword evidence="9" id="KW-1185">Reference proteome</keyword>
<keyword evidence="2" id="KW-0805">Transcription regulation</keyword>
<organism evidence="8 9">
    <name type="scientific">Lolium multiflorum</name>
    <name type="common">Italian ryegrass</name>
    <name type="synonym">Lolium perenne subsp. multiflorum</name>
    <dbReference type="NCBI Taxonomy" id="4521"/>
    <lineage>
        <taxon>Eukaryota</taxon>
        <taxon>Viridiplantae</taxon>
        <taxon>Streptophyta</taxon>
        <taxon>Embryophyta</taxon>
        <taxon>Tracheophyta</taxon>
        <taxon>Spermatophyta</taxon>
        <taxon>Magnoliopsida</taxon>
        <taxon>Liliopsida</taxon>
        <taxon>Poales</taxon>
        <taxon>Poaceae</taxon>
        <taxon>BOP clade</taxon>
        <taxon>Pooideae</taxon>
        <taxon>Poodae</taxon>
        <taxon>Poeae</taxon>
        <taxon>Poeae Chloroplast Group 2 (Poeae type)</taxon>
        <taxon>Loliodinae</taxon>
        <taxon>Loliinae</taxon>
        <taxon>Lolium</taxon>
    </lineage>
</organism>
<feature type="domain" description="AP2/ERF" evidence="7">
    <location>
        <begin position="193"/>
        <end position="250"/>
    </location>
</feature>
<evidence type="ECO:0000256" key="4">
    <source>
        <dbReference type="ARBA" id="ARBA00023163"/>
    </source>
</evidence>
<feature type="region of interest" description="Disordered" evidence="6">
    <location>
        <begin position="1"/>
        <end position="30"/>
    </location>
</feature>
<keyword evidence="4" id="KW-0804">Transcription</keyword>
<evidence type="ECO:0000256" key="6">
    <source>
        <dbReference type="SAM" id="MobiDB-lite"/>
    </source>
</evidence>
<dbReference type="Proteomes" id="UP001231189">
    <property type="component" value="Unassembled WGS sequence"/>
</dbReference>
<dbReference type="Pfam" id="PF00847">
    <property type="entry name" value="AP2"/>
    <property type="match status" value="1"/>
</dbReference>
<evidence type="ECO:0000313" key="9">
    <source>
        <dbReference type="Proteomes" id="UP001231189"/>
    </source>
</evidence>
<proteinExistence type="predicted"/>
<evidence type="ECO:0000256" key="5">
    <source>
        <dbReference type="ARBA" id="ARBA00023242"/>
    </source>
</evidence>
<keyword evidence="3" id="KW-0238">DNA-binding</keyword>
<gene>
    <name evidence="8" type="ORF">QYE76_026188</name>
</gene>
<evidence type="ECO:0000259" key="7">
    <source>
        <dbReference type="PROSITE" id="PS51032"/>
    </source>
</evidence>
<dbReference type="AlphaFoldDB" id="A0AAD8RH57"/>
<evidence type="ECO:0000256" key="3">
    <source>
        <dbReference type="ARBA" id="ARBA00023125"/>
    </source>
</evidence>
<comment type="caution">
    <text evidence="8">The sequence shown here is derived from an EMBL/GenBank/DDBJ whole genome shotgun (WGS) entry which is preliminary data.</text>
</comment>
<dbReference type="GO" id="GO:0003700">
    <property type="term" value="F:DNA-binding transcription factor activity"/>
    <property type="evidence" value="ECO:0007669"/>
    <property type="project" value="InterPro"/>
</dbReference>
<name>A0AAD8RH57_LOLMU</name>
<dbReference type="GO" id="GO:0009873">
    <property type="term" value="P:ethylene-activated signaling pathway"/>
    <property type="evidence" value="ECO:0007669"/>
    <property type="project" value="InterPro"/>
</dbReference>
<dbReference type="CDD" id="cd00018">
    <property type="entry name" value="AP2"/>
    <property type="match status" value="1"/>
</dbReference>
<dbReference type="SUPFAM" id="SSF54171">
    <property type="entry name" value="DNA-binding domain"/>
    <property type="match status" value="1"/>
</dbReference>
<comment type="subcellular location">
    <subcellularLocation>
        <location evidence="1">Nucleus</location>
    </subcellularLocation>
</comment>
<sequence length="432" mass="48328">MFLLPRSFRRTRRPTDATAPPRVPSPTLLPPHAVTRATGYKATCPSPTFRLTRNSNPCTSCCYAGDAPDDEAMCGGKDLVRLAELRRTLWPQKNKPRTGRLFARFPEVLLLEDEDFEADFQKFEADFQKFEADTRDSDFDFEFDFEEDSDDEVVEIKPPTVKTSISKDGLGTMTTAGFDDPAERSLKRKRKNQFRGIRQRPWGKWAAEIRDPRKGVRVWLGTFNSAEEAARAYDVEARKIRGNKAKLNFPEEQTVAPNCRPAPLKVRKSKEVLIPAVAPTVNNIANTNQPPAQPDNVPFVPAMNSAAPVEAPVMNLYSGQGSNSFGCSDLGESALVQSNTYSYESGTVQSNSYSYESALVQSNTYSQVVPPVMHNSAVDLTDGLGDLEPYLRILMDDVVDEPIDNFLNLDEPQDGNMDLWNFDDMLIPGEFY</sequence>
<evidence type="ECO:0000256" key="1">
    <source>
        <dbReference type="ARBA" id="ARBA00004123"/>
    </source>
</evidence>
<dbReference type="InterPro" id="IPR044808">
    <property type="entry name" value="ERF_plant"/>
</dbReference>
<dbReference type="PANTHER" id="PTHR31190">
    <property type="entry name" value="DNA-BINDING DOMAIN"/>
    <property type="match status" value="1"/>
</dbReference>
<dbReference type="InterPro" id="IPR016177">
    <property type="entry name" value="DNA-bd_dom_sf"/>
</dbReference>
<dbReference type="PROSITE" id="PS51032">
    <property type="entry name" value="AP2_ERF"/>
    <property type="match status" value="1"/>
</dbReference>
<dbReference type="GO" id="GO:0005634">
    <property type="term" value="C:nucleus"/>
    <property type="evidence" value="ECO:0007669"/>
    <property type="project" value="UniProtKB-SubCell"/>
</dbReference>
<dbReference type="Gene3D" id="3.30.730.10">
    <property type="entry name" value="AP2/ERF domain"/>
    <property type="match status" value="1"/>
</dbReference>
<reference evidence="8" key="1">
    <citation type="submission" date="2023-07" db="EMBL/GenBank/DDBJ databases">
        <title>A chromosome-level genome assembly of Lolium multiflorum.</title>
        <authorList>
            <person name="Chen Y."/>
            <person name="Copetti D."/>
            <person name="Kolliker R."/>
            <person name="Studer B."/>
        </authorList>
    </citation>
    <scope>NUCLEOTIDE SEQUENCE</scope>
    <source>
        <strain evidence="8">02402/16</strain>
        <tissue evidence="8">Leaf</tissue>
    </source>
</reference>